<dbReference type="Pfam" id="PF07714">
    <property type="entry name" value="PK_Tyr_Ser-Thr"/>
    <property type="match status" value="1"/>
</dbReference>
<dbReference type="STRING" id="30019.A0A0M3QTN0"/>
<dbReference type="OMA" id="NDTGCKY"/>
<name>A0A0M3QTN0_DROBS</name>
<dbReference type="AlphaFoldDB" id="A0A0M3QTN0"/>
<dbReference type="SMART" id="SM00219">
    <property type="entry name" value="TyrKc"/>
    <property type="match status" value="1"/>
</dbReference>
<keyword evidence="3 8" id="KW-1133">Transmembrane helix</keyword>
<feature type="chain" id="PRO_5005787906" evidence="9">
    <location>
        <begin position="28"/>
        <end position="1270"/>
    </location>
</feature>
<dbReference type="PANTHER" id="PTHR24416:SF489">
    <property type="entry name" value="PROTEIN KINASE DOMAIN-CONTAINING PROTEIN"/>
    <property type="match status" value="1"/>
</dbReference>
<evidence type="ECO:0000313" key="11">
    <source>
        <dbReference type="EMBL" id="ALC39169.1"/>
    </source>
</evidence>
<dbReference type="EMBL" id="CP012523">
    <property type="protein sequence ID" value="ALC39169.1"/>
    <property type="molecule type" value="Genomic_DNA"/>
</dbReference>
<dbReference type="InterPro" id="IPR020635">
    <property type="entry name" value="Tyr_kinase_cat_dom"/>
</dbReference>
<dbReference type="Pfam" id="PF01094">
    <property type="entry name" value="ANF_receptor"/>
    <property type="match status" value="1"/>
</dbReference>
<reference evidence="11 12" key="1">
    <citation type="submission" date="2015-08" db="EMBL/GenBank/DDBJ databases">
        <title>Ancestral chromatin configuration constrains chromatin evolution on differentiating sex chromosomes in Drosophila.</title>
        <authorList>
            <person name="Zhou Q."/>
            <person name="Bachtrog D."/>
        </authorList>
    </citation>
    <scope>NUCLEOTIDE SEQUENCE [LARGE SCALE GENOMIC DNA]</scope>
    <source>
        <tissue evidence="11">Whole larvae</tissue>
    </source>
</reference>
<protein>
    <submittedName>
        <fullName evidence="11">Maker467</fullName>
    </submittedName>
</protein>
<dbReference type="GO" id="GO:0007169">
    <property type="term" value="P:cell surface receptor protein tyrosine kinase signaling pathway"/>
    <property type="evidence" value="ECO:0007669"/>
    <property type="project" value="TreeGrafter"/>
</dbReference>
<dbReference type="PROSITE" id="PS00107">
    <property type="entry name" value="PROTEIN_KINASE_ATP"/>
    <property type="match status" value="1"/>
</dbReference>
<dbReference type="GO" id="GO:0043235">
    <property type="term" value="C:receptor complex"/>
    <property type="evidence" value="ECO:0007669"/>
    <property type="project" value="TreeGrafter"/>
</dbReference>
<dbReference type="PANTHER" id="PTHR24416">
    <property type="entry name" value="TYROSINE-PROTEIN KINASE RECEPTOR"/>
    <property type="match status" value="1"/>
</dbReference>
<evidence type="ECO:0000256" key="6">
    <source>
        <dbReference type="PROSITE-ProRule" id="PRU10141"/>
    </source>
</evidence>
<feature type="compositionally biased region" description="Polar residues" evidence="7">
    <location>
        <begin position="1186"/>
        <end position="1206"/>
    </location>
</feature>
<evidence type="ECO:0000256" key="2">
    <source>
        <dbReference type="ARBA" id="ARBA00022692"/>
    </source>
</evidence>
<dbReference type="Gene3D" id="1.10.510.10">
    <property type="entry name" value="Transferase(Phosphotransferase) domain 1"/>
    <property type="match status" value="1"/>
</dbReference>
<dbReference type="InterPro" id="IPR001245">
    <property type="entry name" value="Ser-Thr/Tyr_kinase_cat_dom"/>
</dbReference>
<feature type="signal peptide" evidence="9">
    <location>
        <begin position="1"/>
        <end position="27"/>
    </location>
</feature>
<feature type="binding site" evidence="6">
    <location>
        <position position="908"/>
    </location>
    <ligand>
        <name>ATP</name>
        <dbReference type="ChEBI" id="CHEBI:30616"/>
    </ligand>
</feature>
<feature type="transmembrane region" description="Helical" evidence="8">
    <location>
        <begin position="811"/>
        <end position="833"/>
    </location>
</feature>
<accession>A0A0M3QTN0</accession>
<organism evidence="11 12">
    <name type="scientific">Drosophila busckii</name>
    <name type="common">Fruit fly</name>
    <dbReference type="NCBI Taxonomy" id="30019"/>
    <lineage>
        <taxon>Eukaryota</taxon>
        <taxon>Metazoa</taxon>
        <taxon>Ecdysozoa</taxon>
        <taxon>Arthropoda</taxon>
        <taxon>Hexapoda</taxon>
        <taxon>Insecta</taxon>
        <taxon>Pterygota</taxon>
        <taxon>Neoptera</taxon>
        <taxon>Endopterygota</taxon>
        <taxon>Diptera</taxon>
        <taxon>Brachycera</taxon>
        <taxon>Muscomorpha</taxon>
        <taxon>Ephydroidea</taxon>
        <taxon>Drosophilidae</taxon>
        <taxon>Drosophila</taxon>
    </lineage>
</organism>
<dbReference type="PROSITE" id="PS50011">
    <property type="entry name" value="PROTEIN_KINASE_DOM"/>
    <property type="match status" value="1"/>
</dbReference>
<dbReference type="InterPro" id="IPR028082">
    <property type="entry name" value="Peripla_BP_I"/>
</dbReference>
<keyword evidence="9" id="KW-0732">Signal</keyword>
<comment type="subcellular location">
    <subcellularLocation>
        <location evidence="1">Membrane</location>
        <topology evidence="1">Single-pass membrane protein</topology>
    </subcellularLocation>
</comment>
<dbReference type="OrthoDB" id="73209at2759"/>
<dbReference type="InterPro" id="IPR017441">
    <property type="entry name" value="Protein_kinase_ATP_BS"/>
</dbReference>
<keyword evidence="6" id="KW-0067">ATP-binding</keyword>
<feature type="region of interest" description="Disordered" evidence="7">
    <location>
        <begin position="1177"/>
        <end position="1206"/>
    </location>
</feature>
<evidence type="ECO:0000256" key="3">
    <source>
        <dbReference type="ARBA" id="ARBA00022989"/>
    </source>
</evidence>
<dbReference type="GO" id="GO:0005524">
    <property type="term" value="F:ATP binding"/>
    <property type="evidence" value="ECO:0007669"/>
    <property type="project" value="UniProtKB-UniRule"/>
</dbReference>
<dbReference type="CDD" id="cd06366">
    <property type="entry name" value="PBP1_GABAb_receptor"/>
    <property type="match status" value="1"/>
</dbReference>
<gene>
    <name evidence="11" type="ORF">Dbus_chr2Lg1254</name>
</gene>
<dbReference type="GO" id="GO:0005886">
    <property type="term" value="C:plasma membrane"/>
    <property type="evidence" value="ECO:0007669"/>
    <property type="project" value="TreeGrafter"/>
</dbReference>
<dbReference type="InterPro" id="IPR001828">
    <property type="entry name" value="ANF_lig-bd_rcpt"/>
</dbReference>
<dbReference type="CDD" id="cd00192">
    <property type="entry name" value="PTKc"/>
    <property type="match status" value="1"/>
</dbReference>
<comment type="catalytic activity">
    <reaction evidence="5">
        <text>L-tyrosyl-[protein] + ATP = O-phospho-L-tyrosyl-[protein] + ADP + H(+)</text>
        <dbReference type="Rhea" id="RHEA:10596"/>
        <dbReference type="Rhea" id="RHEA-COMP:10136"/>
        <dbReference type="Rhea" id="RHEA-COMP:20101"/>
        <dbReference type="ChEBI" id="CHEBI:15378"/>
        <dbReference type="ChEBI" id="CHEBI:30616"/>
        <dbReference type="ChEBI" id="CHEBI:46858"/>
        <dbReference type="ChEBI" id="CHEBI:61978"/>
        <dbReference type="ChEBI" id="CHEBI:456216"/>
        <dbReference type="EC" id="2.7.10.1"/>
    </reaction>
</comment>
<dbReference type="InterPro" id="IPR008266">
    <property type="entry name" value="Tyr_kinase_AS"/>
</dbReference>
<feature type="domain" description="Protein kinase" evidence="10">
    <location>
        <begin position="876"/>
        <end position="1151"/>
    </location>
</feature>
<dbReference type="PROSITE" id="PS51257">
    <property type="entry name" value="PROKAR_LIPOPROTEIN"/>
    <property type="match status" value="1"/>
</dbReference>
<evidence type="ECO:0000256" key="5">
    <source>
        <dbReference type="ARBA" id="ARBA00051243"/>
    </source>
</evidence>
<evidence type="ECO:0000256" key="8">
    <source>
        <dbReference type="SAM" id="Phobius"/>
    </source>
</evidence>
<keyword evidence="12" id="KW-1185">Reference proteome</keyword>
<dbReference type="Proteomes" id="UP000494163">
    <property type="component" value="Chromosome 2L"/>
</dbReference>
<dbReference type="Gene3D" id="3.30.200.20">
    <property type="entry name" value="Phosphorylase Kinase, domain 1"/>
    <property type="match status" value="1"/>
</dbReference>
<proteinExistence type="predicted"/>
<evidence type="ECO:0000313" key="12">
    <source>
        <dbReference type="Proteomes" id="UP000494163"/>
    </source>
</evidence>
<keyword evidence="4 8" id="KW-0472">Membrane</keyword>
<keyword evidence="2 8" id="KW-0812">Transmembrane</keyword>
<dbReference type="SUPFAM" id="SSF56112">
    <property type="entry name" value="Protein kinase-like (PK-like)"/>
    <property type="match status" value="1"/>
</dbReference>
<dbReference type="Gene3D" id="3.40.50.2300">
    <property type="match status" value="2"/>
</dbReference>
<dbReference type="InterPro" id="IPR011009">
    <property type="entry name" value="Kinase-like_dom_sf"/>
</dbReference>
<evidence type="ECO:0000256" key="7">
    <source>
        <dbReference type="SAM" id="MobiDB-lite"/>
    </source>
</evidence>
<dbReference type="PRINTS" id="PR00109">
    <property type="entry name" value="TYRKINASE"/>
</dbReference>
<dbReference type="FunFam" id="1.10.510.10:FF:001227">
    <property type="entry name" value="Tyrosine-protein kinase receptor"/>
    <property type="match status" value="1"/>
</dbReference>
<dbReference type="PROSITE" id="PS00109">
    <property type="entry name" value="PROTEIN_KINASE_TYR"/>
    <property type="match status" value="1"/>
</dbReference>
<evidence type="ECO:0000256" key="9">
    <source>
        <dbReference type="SAM" id="SignalP"/>
    </source>
</evidence>
<evidence type="ECO:0000259" key="10">
    <source>
        <dbReference type="PROSITE" id="PS50011"/>
    </source>
</evidence>
<dbReference type="SUPFAM" id="SSF53822">
    <property type="entry name" value="Periplasmic binding protein-like I"/>
    <property type="match status" value="1"/>
</dbReference>
<dbReference type="GO" id="GO:0004714">
    <property type="term" value="F:transmembrane receptor protein tyrosine kinase activity"/>
    <property type="evidence" value="ECO:0007669"/>
    <property type="project" value="UniProtKB-EC"/>
</dbReference>
<dbReference type="InterPro" id="IPR050122">
    <property type="entry name" value="RTK"/>
</dbReference>
<keyword evidence="6" id="KW-0547">Nucleotide-binding</keyword>
<evidence type="ECO:0000256" key="4">
    <source>
        <dbReference type="ARBA" id="ARBA00023136"/>
    </source>
</evidence>
<sequence>MLIYHKHIFFAQFVLLSCLLLFSTGNAEELFQCFEANANIKHESQSTGIGLQVTNAPMHQVMTRIFRIFLTEILGFDNVQIIPLEFENPNNLVNSLDTLDSVYNYKNYNISMINLHVWMTVNVFSAHMENVYIAGSSIMPGRFGWFVPRSLVAEDEKSYSLDYEIFKSLNSTYYELYVLEDHIEQMLRRKSVEQYMNPKCVNRTCATILAEHRNDTDFIKYELETIYLNVYWLGDKLRDTIKQLPEQLSAGKRFLVLHWVTSELIDEKNYTQIKMPRCEELEYLQKTNCRYEFTPILKSHAQRSFENKRLMYALRRFKLEDAAVEYIRANLGKLREQGIASTHLYNKVACNWLKSTQKYQSWLSKGKIPLTIGGIFPMSDTRRGHQNITGAALQAVRAINNNATILPNYKLTLKINDGECKSAMVMKAFIHYFYAEHDMLGVLGPACSETVEPIAGISKHMNMLVMSYSAEGASYVDRSAYPYFFRTIGSNIEYVDAYVKIMQQLGWNRVSILTEDGHQYAEYMTHMDNKLRLHNFTLSFIRKFESDISAEDMREHLLKLKEAQSRIIIADLRMENAAVALCEAIKMGMTQRDEYIWFLPTWLSKDFVLWNRTVNGRCTISDFRQAIEGHFSIRHTPFGAPDVQMQEVKTRQAWLDEYGREYKNYSSYVGFVYDAVWAYGLAAHKLLQADKHAVNHLRSKETVSQLTKLLWETDFVGLSGRVKFGQGEFGGSRIIDLDVLQWRNASYVLVGKFQPQVEGNVSTLRLSGGHLDFNRNAVYWVNGKEPEDGRYDCRFSYLARSLRLSCAVAEIVFIVLMCLATVAFMTLISFYFWKQRYNRKVQHSAEIMKMFGIDLITPSRNKVNTLDKWEIAKENVVVNRRLGEGAFGTVYGGEACLGSGDWTAVAVKTLKSGASTEDRLDFLAEAEAMKKFEHKNIVQLLAVCLQSEPIYTIMEFMLYGDLKTYLLARRNMVNEKTGDESDISAKRLTMYALDVAQGLAYLAEQKYVHRDIACRNCLVNSQRVVKIGDFGMARPTFESDYYCFNRKGVRKLFPVRWMPPETLSLGLFTPSSDIWSFGVVLFEVITFGSYPYQGLTNNQVLDFVKAGNTLHIPPGVKPQLEALLRSCWSQDASKRPTALEVIDYIVKYPRLLTPTIDCPATAVQLPEIESDEMELLPPGRARKGTPLNQGSSLDLLQPSKSGNSLQQLNFNQSDENSYDKLANADSGTDCMQLCSSGSFSATTPDGYSIMSPLLKHQTHAKSDTKPKLLP</sequence>
<evidence type="ECO:0000256" key="1">
    <source>
        <dbReference type="ARBA" id="ARBA00004167"/>
    </source>
</evidence>
<dbReference type="InterPro" id="IPR000719">
    <property type="entry name" value="Prot_kinase_dom"/>
</dbReference>